<feature type="coiled-coil region" evidence="1">
    <location>
        <begin position="101"/>
        <end position="139"/>
    </location>
</feature>
<name>A0ABN9RY22_9DINO</name>
<gene>
    <name evidence="2" type="ORF">PCOR1329_LOCUS23124</name>
</gene>
<keyword evidence="1" id="KW-0175">Coiled coil</keyword>
<dbReference type="Proteomes" id="UP001189429">
    <property type="component" value="Unassembled WGS sequence"/>
</dbReference>
<evidence type="ECO:0000256" key="1">
    <source>
        <dbReference type="SAM" id="Coils"/>
    </source>
</evidence>
<organism evidence="2 3">
    <name type="scientific">Prorocentrum cordatum</name>
    <dbReference type="NCBI Taxonomy" id="2364126"/>
    <lineage>
        <taxon>Eukaryota</taxon>
        <taxon>Sar</taxon>
        <taxon>Alveolata</taxon>
        <taxon>Dinophyceae</taxon>
        <taxon>Prorocentrales</taxon>
        <taxon>Prorocentraceae</taxon>
        <taxon>Prorocentrum</taxon>
    </lineage>
</organism>
<feature type="non-terminal residue" evidence="2">
    <location>
        <position position="153"/>
    </location>
</feature>
<dbReference type="EMBL" id="CAUYUJ010007791">
    <property type="protein sequence ID" value="CAK0821998.1"/>
    <property type="molecule type" value="Genomic_DNA"/>
</dbReference>
<keyword evidence="3" id="KW-1185">Reference proteome</keyword>
<sequence>VKALRDEVKEKAKEAVKSVEGADKELASVENHMKGLTGKAKGASVSEMHALAEETDALIEKAKATVDGVRANLASASGAHGGLDEIKAFVTAELKTSNVRLERMNSRVARVQTLLKNFREQAEKKLAAELQVLRAAARTRMRQHQAAKELSLE</sequence>
<comment type="caution">
    <text evidence="2">The sequence shown here is derived from an EMBL/GenBank/DDBJ whole genome shotgun (WGS) entry which is preliminary data.</text>
</comment>
<evidence type="ECO:0000313" key="2">
    <source>
        <dbReference type="EMBL" id="CAK0821998.1"/>
    </source>
</evidence>
<evidence type="ECO:0000313" key="3">
    <source>
        <dbReference type="Proteomes" id="UP001189429"/>
    </source>
</evidence>
<reference evidence="2" key="1">
    <citation type="submission" date="2023-10" db="EMBL/GenBank/DDBJ databases">
        <authorList>
            <person name="Chen Y."/>
            <person name="Shah S."/>
            <person name="Dougan E. K."/>
            <person name="Thang M."/>
            <person name="Chan C."/>
        </authorList>
    </citation>
    <scope>NUCLEOTIDE SEQUENCE [LARGE SCALE GENOMIC DNA]</scope>
</reference>
<feature type="non-terminal residue" evidence="2">
    <location>
        <position position="1"/>
    </location>
</feature>
<proteinExistence type="predicted"/>
<protein>
    <submittedName>
        <fullName evidence="2">Uncharacterized protein</fullName>
    </submittedName>
</protein>
<accession>A0ABN9RY22</accession>